<accession>A0A1M7Z3A9</accession>
<dbReference type="InterPro" id="IPR054205">
    <property type="entry name" value="DUF6911"/>
</dbReference>
<sequence length="137" mass="16164">MAQITSYISCIYYRQTNEEVKKCIDKPSWDEVTKLIQLIDMGEIEFLSLNGPEEEFTHMDVIAKPGHYHMSIFVDEDEEYIFKNDEVNDFKIDIAGNYWPDYQVAKDINILLSVIEIFFKDGSPSSSYEWIYYSEED</sequence>
<gene>
    <name evidence="1" type="ORF">VQ7734_05082</name>
</gene>
<dbReference type="AlphaFoldDB" id="A0A1M7Z3A9"/>
<name>A0A1M7Z3A9_9VIBR</name>
<protein>
    <submittedName>
        <fullName evidence="1">Uncharacterized protein</fullName>
    </submittedName>
</protein>
<evidence type="ECO:0000313" key="2">
    <source>
        <dbReference type="Proteomes" id="UP000184600"/>
    </source>
</evidence>
<reference evidence="2" key="1">
    <citation type="submission" date="2016-12" db="EMBL/GenBank/DDBJ databases">
        <authorList>
            <person name="Rodrigo-Torres L."/>
            <person name="Arahal R.D."/>
            <person name="Lucena T."/>
        </authorList>
    </citation>
    <scope>NUCLEOTIDE SEQUENCE [LARGE SCALE GENOMIC DNA]</scope>
</reference>
<dbReference type="Proteomes" id="UP000184600">
    <property type="component" value="Unassembled WGS sequence"/>
</dbReference>
<keyword evidence="2" id="KW-1185">Reference proteome</keyword>
<dbReference type="RefSeq" id="WP_073586694.1">
    <property type="nucleotide sequence ID" value="NZ_AP024898.1"/>
</dbReference>
<dbReference type="EMBL" id="FRFG01000117">
    <property type="protein sequence ID" value="SHO59302.1"/>
    <property type="molecule type" value="Genomic_DNA"/>
</dbReference>
<dbReference type="Pfam" id="PF21852">
    <property type="entry name" value="DUF6911"/>
    <property type="match status" value="1"/>
</dbReference>
<organism evidence="1 2">
    <name type="scientific">Vibrio quintilis</name>
    <dbReference type="NCBI Taxonomy" id="1117707"/>
    <lineage>
        <taxon>Bacteria</taxon>
        <taxon>Pseudomonadati</taxon>
        <taxon>Pseudomonadota</taxon>
        <taxon>Gammaproteobacteria</taxon>
        <taxon>Vibrionales</taxon>
        <taxon>Vibrionaceae</taxon>
        <taxon>Vibrio</taxon>
    </lineage>
</organism>
<dbReference type="OrthoDB" id="5879449at2"/>
<proteinExistence type="predicted"/>
<evidence type="ECO:0000313" key="1">
    <source>
        <dbReference type="EMBL" id="SHO59302.1"/>
    </source>
</evidence>